<dbReference type="NCBIfam" id="TIGR01630">
    <property type="entry name" value="psiM2_ORF9"/>
    <property type="match status" value="1"/>
</dbReference>
<feature type="domain" description="Terminase large subunit gp17-like C-terminal" evidence="2">
    <location>
        <begin position="29"/>
        <end position="172"/>
    </location>
</feature>
<evidence type="ECO:0000256" key="1">
    <source>
        <dbReference type="ARBA" id="ARBA00022612"/>
    </source>
</evidence>
<dbReference type="AlphaFoldDB" id="A0AAP5N3J0"/>
<keyword evidence="1" id="KW-1188">Viral release from host cell</keyword>
<protein>
    <submittedName>
        <fullName evidence="4">Phage terminase large subunit</fullName>
    </submittedName>
</protein>
<organism evidence="4 5">
    <name type="scientific">Paenibacillus larvae</name>
    <dbReference type="NCBI Taxonomy" id="1464"/>
    <lineage>
        <taxon>Bacteria</taxon>
        <taxon>Bacillati</taxon>
        <taxon>Bacillota</taxon>
        <taxon>Bacilli</taxon>
        <taxon>Bacillales</taxon>
        <taxon>Paenibacillaceae</taxon>
        <taxon>Paenibacillus</taxon>
    </lineage>
</organism>
<dbReference type="Proteomes" id="UP001259239">
    <property type="component" value="Unassembled WGS sequence"/>
</dbReference>
<dbReference type="RefSeq" id="WP_023484122.1">
    <property type="nucleotide sequence ID" value="NZ_CBCRXL010000029.1"/>
</dbReference>
<comment type="caution">
    <text evidence="4">The sequence shown here is derived from an EMBL/GenBank/DDBJ whole genome shotgun (WGS) entry which is preliminary data.</text>
</comment>
<evidence type="ECO:0000259" key="2">
    <source>
        <dbReference type="Pfam" id="PF17289"/>
    </source>
</evidence>
<evidence type="ECO:0000313" key="3">
    <source>
        <dbReference type="EMBL" id="MDT2252526.1"/>
    </source>
</evidence>
<name>A0AAP5N3J0_9BACL</name>
<dbReference type="InterPro" id="IPR006517">
    <property type="entry name" value="Phage_terminase_lsu-like_C"/>
</dbReference>
<reference evidence="4" key="2">
    <citation type="submission" date="2023-03" db="EMBL/GenBank/DDBJ databases">
        <authorList>
            <person name="Obshta O."/>
            <person name="Zabrodski M.W."/>
            <person name="Soomro T."/>
            <person name="Wilson G."/>
            <person name="Masood F."/>
            <person name="Thebeau J."/>
            <person name="Bezerra Da Silva M.C."/>
            <person name="Raza F."/>
            <person name="Biganski S."/>
            <person name="Jose M."/>
            <person name="Camilli M."/>
            <person name="Kozii I.V."/>
            <person name="Kozii R.V."/>
            <person name="Simko E."/>
            <person name="Wood S.C."/>
        </authorList>
    </citation>
    <scope>NUCLEOTIDE SEQUENCE</scope>
    <source>
        <strain evidence="4">PL001</strain>
    </source>
</reference>
<sequence length="193" mass="22635">MPEKFRYYDESDIYDQYGRTIPMDLYAFWDIAQGKNRRSDYNAIVTIGRCRRTGVLYVLDAWAQKCQAHVALKVAVEKIIEYEHRVFVVETVGAQFDMYRQIQEELSRLKIYRTRIKSFSSKTKKEERIESLEPLIESGFLRFNRSHRLLLEQMEQFPGGTHDDLPDALAGAVDIAGGKRRRKKSYYKKPPGL</sequence>
<dbReference type="InterPro" id="IPR035421">
    <property type="entry name" value="Terminase_6C"/>
</dbReference>
<gene>
    <name evidence="4" type="primary">terL</name>
    <name evidence="3" type="ORF">P7H09_15000</name>
    <name evidence="4" type="ORF">P7H09_19245</name>
</gene>
<dbReference type="EMBL" id="JARQGV010000004">
    <property type="protein sequence ID" value="MDT2252526.1"/>
    <property type="molecule type" value="Genomic_DNA"/>
</dbReference>
<dbReference type="Gene3D" id="3.30.420.240">
    <property type="match status" value="1"/>
</dbReference>
<evidence type="ECO:0000313" key="5">
    <source>
        <dbReference type="Proteomes" id="UP001259239"/>
    </source>
</evidence>
<dbReference type="EMBL" id="JARQGV010000004">
    <property type="protein sequence ID" value="MDT2253318.1"/>
    <property type="molecule type" value="Genomic_DNA"/>
</dbReference>
<accession>A0AAP5N3J0</accession>
<dbReference type="Pfam" id="PF17289">
    <property type="entry name" value="Terminase_6C"/>
    <property type="match status" value="1"/>
</dbReference>
<proteinExistence type="predicted"/>
<evidence type="ECO:0000313" key="4">
    <source>
        <dbReference type="EMBL" id="MDT2253318.1"/>
    </source>
</evidence>
<reference evidence="4" key="1">
    <citation type="journal article" date="2023" name="J. Vet. Diagn. Invest.">
        <title>Oxytetracycline-resistant Paenibacillus larvae identified in commercial beekeeping operations in Saskatchewan using pooled honey sampling.</title>
        <authorList>
            <person name="Obshta O."/>
            <person name="Zabrodski M.W."/>
            <person name="Soomro T."/>
            <person name="Wilson G."/>
            <person name="Masood F."/>
            <person name="Thebeau J."/>
            <person name="Silva M.C.B."/>
            <person name="Biganski S."/>
            <person name="Kozii I.V."/>
            <person name="Koziy R.V."/>
            <person name="Raza M.F."/>
            <person name="Jose M.S."/>
            <person name="Simko E."/>
            <person name="Wood S.C."/>
        </authorList>
    </citation>
    <scope>NUCLEOTIDE SEQUENCE</scope>
    <source>
        <strain evidence="4">PL001</strain>
    </source>
</reference>